<dbReference type="GO" id="GO:0016538">
    <property type="term" value="F:cyclin-dependent protein serine/threonine kinase regulator activity"/>
    <property type="evidence" value="ECO:0007669"/>
    <property type="project" value="InterPro"/>
</dbReference>
<feature type="domain" description="Cyclin N-terminal" evidence="2">
    <location>
        <begin position="137"/>
        <end position="254"/>
    </location>
</feature>
<dbReference type="OrthoDB" id="25002at2759"/>
<reference evidence="3" key="1">
    <citation type="submission" date="2020-09" db="EMBL/GenBank/DDBJ databases">
        <authorList>
            <person name="Kikuchi T."/>
        </authorList>
    </citation>
    <scope>NUCLEOTIDE SEQUENCE</scope>
    <source>
        <strain evidence="3">SH1</strain>
    </source>
</reference>
<comment type="caution">
    <text evidence="3">The sequence shown here is derived from an EMBL/GenBank/DDBJ whole genome shotgun (WGS) entry which is preliminary data.</text>
</comment>
<keyword evidence="1" id="KW-0195">Cyclin</keyword>
<dbReference type="EMBL" id="CAJFDH010000006">
    <property type="protein sequence ID" value="CAD5228208.1"/>
    <property type="molecule type" value="Genomic_DNA"/>
</dbReference>
<dbReference type="AlphaFoldDB" id="A0A811LI75"/>
<dbReference type="Pfam" id="PF21797">
    <property type="entry name" value="CycT2-like_C"/>
    <property type="match status" value="1"/>
</dbReference>
<dbReference type="PANTHER" id="PTHR10026">
    <property type="entry name" value="CYCLIN"/>
    <property type="match status" value="1"/>
</dbReference>
<evidence type="ECO:0000313" key="3">
    <source>
        <dbReference type="EMBL" id="CAD5228208.1"/>
    </source>
</evidence>
<protein>
    <recommendedName>
        <fullName evidence="2">Cyclin N-terminal domain-containing protein</fullName>
    </recommendedName>
</protein>
<organism evidence="3 4">
    <name type="scientific">Bursaphelenchus okinawaensis</name>
    <dbReference type="NCBI Taxonomy" id="465554"/>
    <lineage>
        <taxon>Eukaryota</taxon>
        <taxon>Metazoa</taxon>
        <taxon>Ecdysozoa</taxon>
        <taxon>Nematoda</taxon>
        <taxon>Chromadorea</taxon>
        <taxon>Rhabditida</taxon>
        <taxon>Tylenchina</taxon>
        <taxon>Tylenchomorpha</taxon>
        <taxon>Aphelenchoidea</taxon>
        <taxon>Aphelenchoididae</taxon>
        <taxon>Bursaphelenchus</taxon>
    </lineage>
</organism>
<dbReference type="Gene3D" id="1.10.472.10">
    <property type="entry name" value="Cyclin-like"/>
    <property type="match status" value="2"/>
</dbReference>
<dbReference type="Proteomes" id="UP000783686">
    <property type="component" value="Unassembled WGS sequence"/>
</dbReference>
<proteinExistence type="predicted"/>
<dbReference type="InterPro" id="IPR006671">
    <property type="entry name" value="Cyclin_N"/>
</dbReference>
<name>A0A811LI75_9BILA</name>
<sequence>MDIWYRDPLGIGQDSFNIPPMDDFREFGGAETAQVKRYAQGVKLCDVTVNFESYIPSDGAPPPDCRLYQTFIVIERVLMETVNLSCLVDNIGDSTVGLIKPKWYYTKAELMRSPSIMNGFSYEKEQSLLRQAAAFGRDLTTRMNEINESTKLSTLCLSVAIIHMRRFFLINKLQDYDPRDLITAALFLASKSEECSRRLKDFVLVFFRMKVEIDCPKEQWDERSKIDQKTYDSVAAYIVWMESLILQTIGFDMNILVPHTYVLKMCHDFFLDSKAQEIGFFLATDSLHMTDWSLRYSPDTVACIVVFLMVLWKEVEMPTMKVNIDGEFVNKPFFEVNSRLEHEDYLEILHEYTEIWKNNRENPVLAVYKFRDDTIRLRRG</sequence>
<dbReference type="Pfam" id="PF00134">
    <property type="entry name" value="Cyclin_N"/>
    <property type="match status" value="1"/>
</dbReference>
<evidence type="ECO:0000259" key="2">
    <source>
        <dbReference type="Pfam" id="PF00134"/>
    </source>
</evidence>
<evidence type="ECO:0000256" key="1">
    <source>
        <dbReference type="ARBA" id="ARBA00023127"/>
    </source>
</evidence>
<keyword evidence="4" id="KW-1185">Reference proteome</keyword>
<dbReference type="InterPro" id="IPR043198">
    <property type="entry name" value="Cyclin/Ssn8"/>
</dbReference>
<evidence type="ECO:0000313" key="4">
    <source>
        <dbReference type="Proteomes" id="UP000614601"/>
    </source>
</evidence>
<accession>A0A811LI75</accession>
<dbReference type="EMBL" id="CAJFCW020000006">
    <property type="protein sequence ID" value="CAG9124235.1"/>
    <property type="molecule type" value="Genomic_DNA"/>
</dbReference>
<dbReference type="Proteomes" id="UP000614601">
    <property type="component" value="Unassembled WGS sequence"/>
</dbReference>
<dbReference type="InterPro" id="IPR036915">
    <property type="entry name" value="Cyclin-like_sf"/>
</dbReference>
<dbReference type="SUPFAM" id="SSF47954">
    <property type="entry name" value="Cyclin-like"/>
    <property type="match status" value="2"/>
</dbReference>
<gene>
    <name evidence="3" type="ORF">BOKJ2_LOCUS12563</name>
</gene>
<dbReference type="GO" id="GO:0006357">
    <property type="term" value="P:regulation of transcription by RNA polymerase II"/>
    <property type="evidence" value="ECO:0007669"/>
    <property type="project" value="InterPro"/>
</dbReference>